<dbReference type="STRING" id="3983.A0A2C9V966"/>
<dbReference type="InterPro" id="IPR024729">
    <property type="entry name" value="USP7_ICP0-binding_dom"/>
</dbReference>
<gene>
    <name evidence="11" type="ORF">MANES_09G041200</name>
</gene>
<evidence type="ECO:0000256" key="8">
    <source>
        <dbReference type="SAM" id="Phobius"/>
    </source>
</evidence>
<organism evidence="11">
    <name type="scientific">Manihot esculenta</name>
    <name type="common">Cassava</name>
    <name type="synonym">Jatropha manihot</name>
    <dbReference type="NCBI Taxonomy" id="3983"/>
    <lineage>
        <taxon>Eukaryota</taxon>
        <taxon>Viridiplantae</taxon>
        <taxon>Streptophyta</taxon>
        <taxon>Embryophyta</taxon>
        <taxon>Tracheophyta</taxon>
        <taxon>Spermatophyta</taxon>
        <taxon>Magnoliopsida</taxon>
        <taxon>eudicotyledons</taxon>
        <taxon>Gunneridae</taxon>
        <taxon>Pentapetalae</taxon>
        <taxon>rosids</taxon>
        <taxon>fabids</taxon>
        <taxon>Malpighiales</taxon>
        <taxon>Euphorbiaceae</taxon>
        <taxon>Crotonoideae</taxon>
        <taxon>Manihoteae</taxon>
        <taxon>Manihot</taxon>
    </lineage>
</organism>
<dbReference type="AlphaFoldDB" id="A0A2C9V966"/>
<accession>A0A2C9V966</accession>
<feature type="transmembrane region" description="Helical" evidence="8">
    <location>
        <begin position="188"/>
        <end position="207"/>
    </location>
</feature>
<evidence type="ECO:0000256" key="3">
    <source>
        <dbReference type="ARBA" id="ARBA00012759"/>
    </source>
</evidence>
<evidence type="ECO:0000256" key="6">
    <source>
        <dbReference type="ARBA" id="ARBA00022801"/>
    </source>
</evidence>
<keyword evidence="4" id="KW-0645">Protease</keyword>
<dbReference type="GO" id="GO:0004843">
    <property type="term" value="F:cysteine-type deubiquitinase activity"/>
    <property type="evidence" value="ECO:0007669"/>
    <property type="project" value="UniProtKB-EC"/>
</dbReference>
<dbReference type="InterPro" id="IPR029346">
    <property type="entry name" value="USP_C"/>
</dbReference>
<feature type="domain" description="Ubiquitin carboxyl-terminal hydrolase 7 ICP0-binding" evidence="9">
    <location>
        <begin position="31"/>
        <end position="123"/>
    </location>
</feature>
<evidence type="ECO:0000313" key="11">
    <source>
        <dbReference type="EMBL" id="OAY40681.1"/>
    </source>
</evidence>
<keyword evidence="5" id="KW-0833">Ubl conjugation pathway</keyword>
<keyword evidence="7" id="KW-0788">Thiol protease</keyword>
<dbReference type="GO" id="GO:0006508">
    <property type="term" value="P:proteolysis"/>
    <property type="evidence" value="ECO:0007669"/>
    <property type="project" value="UniProtKB-KW"/>
</dbReference>
<dbReference type="Pfam" id="PF12436">
    <property type="entry name" value="USP7_ICP0_bdg"/>
    <property type="match status" value="2"/>
</dbReference>
<proteinExistence type="inferred from homology"/>
<evidence type="ECO:0000256" key="4">
    <source>
        <dbReference type="ARBA" id="ARBA00022670"/>
    </source>
</evidence>
<evidence type="ECO:0000259" key="10">
    <source>
        <dbReference type="Pfam" id="PF14533"/>
    </source>
</evidence>
<keyword evidence="8" id="KW-1133">Transmembrane helix</keyword>
<evidence type="ECO:0000256" key="1">
    <source>
        <dbReference type="ARBA" id="ARBA00000707"/>
    </source>
</evidence>
<comment type="similarity">
    <text evidence="2">Belongs to the peptidase C19 family.</text>
</comment>
<comment type="catalytic activity">
    <reaction evidence="1">
        <text>Thiol-dependent hydrolysis of ester, thioester, amide, peptide and isopeptide bonds formed by the C-terminal Gly of ubiquitin (a 76-residue protein attached to proteins as an intracellular targeting signal).</text>
        <dbReference type="EC" id="3.4.19.12"/>
    </reaction>
</comment>
<feature type="domain" description="Ubiquitin carboxyl-terminal hydrolase C-terminal" evidence="10">
    <location>
        <begin position="327"/>
        <end position="512"/>
    </location>
</feature>
<feature type="domain" description="Ubiquitin carboxyl-terminal hydrolase 7 ICP0-binding" evidence="9">
    <location>
        <begin position="216"/>
        <end position="325"/>
    </location>
</feature>
<sequence>MLYPIQQITEEGISTKINGKVITFHFTTQPRVGQLREVSNKAHNAELKLFLEVEFGLDLRPIAPPEKTKEDILLFFKLYDPAKGELRYVGRLFVKGSGKPMEILAKLKQMAVIASDEEIELYEYSVKGDLGLAQEARPLISITKCLNISFRVMSYLAMCYFYFQEIKFEPCVMCEHLDKRTSFRLSQVLFFCFFVHWICAMLSYSVVIDLIHFNLQLEDGDIICFQKTPLAGEEDCRYPDVPSFLEYVHNRQIVHFRSLEKPKEDDFCLELSKLHTYDDVVERVARQIGLDDPSKIRLTSHNCYSQQPKPQPIKYRGVEHLSDMLVHYNQVVIHNIRLPKQSTVGDVINELRTKVELSHPNAELRLLEVFYHKIYKIFPHNEKIENINDQYWTLRAEEIPEEEKSLGPHDRLIHVYHFTKETAQNQMQVQNFGEPFFLVIHEGETLAEVKSRIQKKLQVPDEEFAKWKFAFLSLGRPEYLQDSDIVFTRFQRRDVYGAWEQYLGLEHSDNTPKRSYAVNQNRHTFEKPVKIYN</sequence>
<keyword evidence="6" id="KW-0378">Hydrolase</keyword>
<evidence type="ECO:0000256" key="7">
    <source>
        <dbReference type="ARBA" id="ARBA00022807"/>
    </source>
</evidence>
<dbReference type="EMBL" id="CM004395">
    <property type="protein sequence ID" value="OAY40681.1"/>
    <property type="molecule type" value="Genomic_DNA"/>
</dbReference>
<name>A0A2C9V966_MANES</name>
<keyword evidence="8" id="KW-0472">Membrane</keyword>
<keyword evidence="8" id="KW-0812">Transmembrane</keyword>
<evidence type="ECO:0000259" key="9">
    <source>
        <dbReference type="Pfam" id="PF12436"/>
    </source>
</evidence>
<reference evidence="11" key="1">
    <citation type="submission" date="2016-02" db="EMBL/GenBank/DDBJ databases">
        <title>WGS assembly of Manihot esculenta.</title>
        <authorList>
            <person name="Bredeson J.V."/>
            <person name="Prochnik S.E."/>
            <person name="Lyons J.B."/>
            <person name="Schmutz J."/>
            <person name="Grimwood J."/>
            <person name="Vrebalov J."/>
            <person name="Bart R.S."/>
            <person name="Amuge T."/>
            <person name="Ferguson M.E."/>
            <person name="Green R."/>
            <person name="Putnam N."/>
            <person name="Stites J."/>
            <person name="Rounsley S."/>
            <person name="Rokhsar D.S."/>
        </authorList>
    </citation>
    <scope>NUCLEOTIDE SEQUENCE [LARGE SCALE GENOMIC DNA]</scope>
    <source>
        <tissue evidence="11">Leaf</tissue>
    </source>
</reference>
<evidence type="ECO:0000256" key="5">
    <source>
        <dbReference type="ARBA" id="ARBA00022786"/>
    </source>
</evidence>
<evidence type="ECO:0000256" key="2">
    <source>
        <dbReference type="ARBA" id="ARBA00009085"/>
    </source>
</evidence>
<dbReference type="EC" id="3.4.19.12" evidence="3"/>
<dbReference type="Gene3D" id="3.10.20.90">
    <property type="entry name" value="Phosphatidylinositol 3-kinase Catalytic Subunit, Chain A, domain 1"/>
    <property type="match status" value="2"/>
</dbReference>
<protein>
    <recommendedName>
        <fullName evidence="3">ubiquitinyl hydrolase 1</fullName>
        <ecNumber evidence="3">3.4.19.12</ecNumber>
    </recommendedName>
</protein>
<dbReference type="Pfam" id="PF14533">
    <property type="entry name" value="USP7_C2"/>
    <property type="match status" value="1"/>
</dbReference>